<reference evidence="3" key="1">
    <citation type="submission" date="2020-10" db="EMBL/GenBank/DDBJ databases">
        <authorList>
            <person name="Kikuchi T."/>
        </authorList>
    </citation>
    <scope>NUCLEOTIDE SEQUENCE</scope>
    <source>
        <strain evidence="3">NKZ352</strain>
    </source>
</reference>
<feature type="region of interest" description="Disordered" evidence="2">
    <location>
        <begin position="764"/>
        <end position="814"/>
    </location>
</feature>
<feature type="compositionally biased region" description="Polar residues" evidence="2">
    <location>
        <begin position="533"/>
        <end position="544"/>
    </location>
</feature>
<keyword evidence="1" id="KW-0175">Coiled coil</keyword>
<evidence type="ECO:0000313" key="3">
    <source>
        <dbReference type="EMBL" id="CAD6195164.1"/>
    </source>
</evidence>
<evidence type="ECO:0000313" key="4">
    <source>
        <dbReference type="Proteomes" id="UP000835052"/>
    </source>
</evidence>
<feature type="compositionally biased region" description="Basic and acidic residues" evidence="2">
    <location>
        <begin position="775"/>
        <end position="814"/>
    </location>
</feature>
<accession>A0A8S1HHD7</accession>
<feature type="coiled-coil region" evidence="1">
    <location>
        <begin position="724"/>
        <end position="751"/>
    </location>
</feature>
<feature type="region of interest" description="Disordered" evidence="2">
    <location>
        <begin position="434"/>
        <end position="577"/>
    </location>
</feature>
<evidence type="ECO:0000256" key="1">
    <source>
        <dbReference type="SAM" id="Coils"/>
    </source>
</evidence>
<feature type="compositionally biased region" description="Basic and acidic residues" evidence="2">
    <location>
        <begin position="458"/>
        <end position="480"/>
    </location>
</feature>
<evidence type="ECO:0000256" key="2">
    <source>
        <dbReference type="SAM" id="MobiDB-lite"/>
    </source>
</evidence>
<name>A0A8S1HHD7_9PELO</name>
<comment type="caution">
    <text evidence="3">The sequence shown here is derived from an EMBL/GenBank/DDBJ whole genome shotgun (WGS) entry which is preliminary data.</text>
</comment>
<dbReference type="EMBL" id="CAJGYM010000051">
    <property type="protein sequence ID" value="CAD6195164.1"/>
    <property type="molecule type" value="Genomic_DNA"/>
</dbReference>
<dbReference type="Proteomes" id="UP000835052">
    <property type="component" value="Unassembled WGS sequence"/>
</dbReference>
<proteinExistence type="predicted"/>
<organism evidence="3 4">
    <name type="scientific">Caenorhabditis auriculariae</name>
    <dbReference type="NCBI Taxonomy" id="2777116"/>
    <lineage>
        <taxon>Eukaryota</taxon>
        <taxon>Metazoa</taxon>
        <taxon>Ecdysozoa</taxon>
        <taxon>Nematoda</taxon>
        <taxon>Chromadorea</taxon>
        <taxon>Rhabditida</taxon>
        <taxon>Rhabditina</taxon>
        <taxon>Rhabditomorpha</taxon>
        <taxon>Rhabditoidea</taxon>
        <taxon>Rhabditidae</taxon>
        <taxon>Peloderinae</taxon>
        <taxon>Caenorhabditis</taxon>
    </lineage>
</organism>
<dbReference type="AlphaFoldDB" id="A0A8S1HHD7"/>
<keyword evidence="4" id="KW-1185">Reference proteome</keyword>
<gene>
    <name evidence="3" type="ORF">CAUJ_LOCUS11083</name>
</gene>
<feature type="compositionally biased region" description="Basic and acidic residues" evidence="2">
    <location>
        <begin position="513"/>
        <end position="531"/>
    </location>
</feature>
<sequence length="814" mass="90676">MRQCSHHRTERDVCEFVNVPPRPSILSRQTPYLSLVTIETNRHQTNVDQPTDTSPIMKWNCIEGRLSLKLLLMIAMLNAFSAEDCCKRPMTAYADKEEIIYADRAESAKYVSSFLFAVGKSSTITMVGNTTTYTVANLVEIVHKGPGPALTLVNVKLIDESFAKLKTIKVDDISIYCDGSSELIKIEGSIPQPILDRLQKVENKTLTACKSLTTTQPTVLGATHGAGVSSSNSSAVISQLCTQKIDAEKEKCSSNNTLLYIACGGIVVLLIVSQRGINLNPCTVVSRPFSYSILGSSYAAQVFDRAIYNLCDQDCRSLMRVFSDTHADAADDAHDDVAREKKLAARRFWKVQQGKKLEPDDDFGEPPDDKITPVTDDEVFRRAREGIMSEDVQEALQKYEEVKASIVKNGKFDPPNNVKPISDTRQRNHDLMAAMKSSSRKKVKPDAPFYMDPSMFVDPKKLAREGQLPKRPEPQSKDQTKSSVPASKDKVPAPQTNRKPAGAEAAAKQPAPAKKDAKKPPSQETTSKEPVGKSTTQLTDNKTAAQAPAQGAGSVEEPLPPPRVRESEVDPKYAGQIPKDVTPRALCKPLRIKTSACPKISKQFSGESDELKQTFTVLAMICNKFEEVLEAHRIAMNVLVRMVEDAVMSTRGAVYETTIIRCNVQDFLKDLEMLRQNGGDGDTELYNLLENGERFRAQKLGVAGKNYTYFWNKKTTTAEAVLPGETYEKAMVRMEEEMEDLNRVIDLYKIRKCRLRANRRATRGVKKAKMYPQLKKIDTKKPKDDKKVAGEKKEKESEAKENEKESQETSKEKN</sequence>
<protein>
    <submittedName>
        <fullName evidence="3">Uncharacterized protein</fullName>
    </submittedName>
</protein>
<feature type="compositionally biased region" description="Low complexity" evidence="2">
    <location>
        <begin position="499"/>
        <end position="512"/>
    </location>
</feature>